<dbReference type="InterPro" id="IPR023468">
    <property type="entry name" value="Riboflavin_kinase"/>
</dbReference>
<dbReference type="CDD" id="cd02064">
    <property type="entry name" value="FAD_synthetase_N"/>
    <property type="match status" value="1"/>
</dbReference>
<name>A0A916JUT9_9MICO</name>
<keyword evidence="6 12" id="KW-0547">Nucleotide-binding</keyword>
<gene>
    <name evidence="14" type="primary">ribF</name>
    <name evidence="14" type="ORF">LEUCIP111803_00736</name>
</gene>
<comment type="catalytic activity">
    <reaction evidence="11 12">
        <text>FMN + ATP + H(+) = FAD + diphosphate</text>
        <dbReference type="Rhea" id="RHEA:17237"/>
        <dbReference type="ChEBI" id="CHEBI:15378"/>
        <dbReference type="ChEBI" id="CHEBI:30616"/>
        <dbReference type="ChEBI" id="CHEBI:33019"/>
        <dbReference type="ChEBI" id="CHEBI:57692"/>
        <dbReference type="ChEBI" id="CHEBI:58210"/>
        <dbReference type="EC" id="2.7.7.2"/>
    </reaction>
</comment>
<evidence type="ECO:0000256" key="5">
    <source>
        <dbReference type="ARBA" id="ARBA00022695"/>
    </source>
</evidence>
<accession>A0A916JUT9</accession>
<evidence type="ECO:0000256" key="4">
    <source>
        <dbReference type="ARBA" id="ARBA00022679"/>
    </source>
</evidence>
<keyword evidence="10" id="KW-0511">Multifunctional enzyme</keyword>
<evidence type="ECO:0000313" key="15">
    <source>
        <dbReference type="Proteomes" id="UP000693892"/>
    </source>
</evidence>
<feature type="domain" description="Riboflavin kinase" evidence="13">
    <location>
        <begin position="186"/>
        <end position="311"/>
    </location>
</feature>
<dbReference type="GO" id="GO:0009398">
    <property type="term" value="P:FMN biosynthetic process"/>
    <property type="evidence" value="ECO:0007669"/>
    <property type="project" value="TreeGrafter"/>
</dbReference>
<dbReference type="PIRSF" id="PIRSF004491">
    <property type="entry name" value="FAD_Synth"/>
    <property type="match status" value="1"/>
</dbReference>
<comment type="similarity">
    <text evidence="12">Belongs to the ribF family.</text>
</comment>
<dbReference type="EC" id="2.7.1.26" evidence="12"/>
<proteinExistence type="inferred from homology"/>
<evidence type="ECO:0000256" key="8">
    <source>
        <dbReference type="ARBA" id="ARBA00022827"/>
    </source>
</evidence>
<keyword evidence="2 12" id="KW-0285">Flavoprotein</keyword>
<evidence type="ECO:0000256" key="9">
    <source>
        <dbReference type="ARBA" id="ARBA00022840"/>
    </source>
</evidence>
<organism evidence="14 15">
    <name type="scientific">Leucobacter soli</name>
    <dbReference type="NCBI Taxonomy" id="2812850"/>
    <lineage>
        <taxon>Bacteria</taxon>
        <taxon>Bacillati</taxon>
        <taxon>Actinomycetota</taxon>
        <taxon>Actinomycetes</taxon>
        <taxon>Micrococcales</taxon>
        <taxon>Microbacteriaceae</taxon>
        <taxon>Leucobacter</taxon>
    </lineage>
</organism>
<dbReference type="InterPro" id="IPR015864">
    <property type="entry name" value="FAD_synthase"/>
</dbReference>
<dbReference type="NCBIfam" id="TIGR00083">
    <property type="entry name" value="ribF"/>
    <property type="match status" value="1"/>
</dbReference>
<dbReference type="FunFam" id="3.40.50.620:FF:000021">
    <property type="entry name" value="Riboflavin biosynthesis protein"/>
    <property type="match status" value="1"/>
</dbReference>
<dbReference type="PANTHER" id="PTHR22749">
    <property type="entry name" value="RIBOFLAVIN KINASE/FMN ADENYLYLTRANSFERASE"/>
    <property type="match status" value="1"/>
</dbReference>
<keyword evidence="15" id="KW-1185">Reference proteome</keyword>
<dbReference type="NCBIfam" id="NF004160">
    <property type="entry name" value="PRK05627.1-3"/>
    <property type="match status" value="1"/>
</dbReference>
<evidence type="ECO:0000259" key="13">
    <source>
        <dbReference type="SMART" id="SM00904"/>
    </source>
</evidence>
<keyword evidence="9 12" id="KW-0067">ATP-binding</keyword>
<evidence type="ECO:0000313" key="14">
    <source>
        <dbReference type="EMBL" id="CAG7604427.1"/>
    </source>
</evidence>
<keyword evidence="3 12" id="KW-0288">FMN</keyword>
<evidence type="ECO:0000256" key="7">
    <source>
        <dbReference type="ARBA" id="ARBA00022777"/>
    </source>
</evidence>
<evidence type="ECO:0000256" key="12">
    <source>
        <dbReference type="PIRNR" id="PIRNR004491"/>
    </source>
</evidence>
<dbReference type="GO" id="GO:0009231">
    <property type="term" value="P:riboflavin biosynthetic process"/>
    <property type="evidence" value="ECO:0007669"/>
    <property type="project" value="InterPro"/>
</dbReference>
<keyword evidence="8 12" id="KW-0274">FAD</keyword>
<keyword evidence="4 12" id="KW-0808">Transferase</keyword>
<evidence type="ECO:0000256" key="10">
    <source>
        <dbReference type="ARBA" id="ARBA00023268"/>
    </source>
</evidence>
<keyword evidence="7 12" id="KW-0418">Kinase</keyword>
<comment type="pathway">
    <text evidence="1 12">Cofactor biosynthesis; FAD biosynthesis; FAD from FMN: step 1/1.</text>
</comment>
<evidence type="ECO:0000256" key="1">
    <source>
        <dbReference type="ARBA" id="ARBA00004726"/>
    </source>
</evidence>
<dbReference type="GO" id="GO:0003919">
    <property type="term" value="F:FMN adenylyltransferase activity"/>
    <property type="evidence" value="ECO:0007669"/>
    <property type="project" value="UniProtKB-EC"/>
</dbReference>
<dbReference type="Pfam" id="PF01687">
    <property type="entry name" value="Flavokinase"/>
    <property type="match status" value="1"/>
</dbReference>
<evidence type="ECO:0000256" key="3">
    <source>
        <dbReference type="ARBA" id="ARBA00022643"/>
    </source>
</evidence>
<dbReference type="EC" id="2.7.7.2" evidence="12"/>
<dbReference type="SMART" id="SM00904">
    <property type="entry name" value="Flavokinase"/>
    <property type="match status" value="1"/>
</dbReference>
<comment type="pathway">
    <text evidence="12">Cofactor biosynthesis; FMN biosynthesis; FMN from riboflavin (ATP route): step 1/1.</text>
</comment>
<protein>
    <recommendedName>
        <fullName evidence="12">Riboflavin biosynthesis protein</fullName>
    </recommendedName>
    <domain>
        <recommendedName>
            <fullName evidence="12">Riboflavin kinase</fullName>
            <ecNumber evidence="12">2.7.1.26</ecNumber>
        </recommendedName>
        <alternativeName>
            <fullName evidence="12">Flavokinase</fullName>
        </alternativeName>
    </domain>
    <domain>
        <recommendedName>
            <fullName evidence="12">FMN adenylyltransferase</fullName>
            <ecNumber evidence="12">2.7.7.2</ecNumber>
        </recommendedName>
        <alternativeName>
            <fullName evidence="12">FAD pyrophosphorylase</fullName>
        </alternativeName>
        <alternativeName>
            <fullName evidence="12">FAD synthase</fullName>
        </alternativeName>
    </domain>
</protein>
<evidence type="ECO:0000256" key="11">
    <source>
        <dbReference type="ARBA" id="ARBA00049494"/>
    </source>
</evidence>
<dbReference type="RefSeq" id="WP_218114360.1">
    <property type="nucleotide sequence ID" value="NZ_CAJVAP010000006.1"/>
</dbReference>
<reference evidence="14" key="1">
    <citation type="submission" date="2021-06" db="EMBL/GenBank/DDBJ databases">
        <authorList>
            <person name="Criscuolo A."/>
        </authorList>
    </citation>
    <scope>NUCLEOTIDE SEQUENCE</scope>
    <source>
        <strain evidence="14">CIP111803</strain>
    </source>
</reference>
<comment type="caution">
    <text evidence="14">The sequence shown here is derived from an EMBL/GenBank/DDBJ whole genome shotgun (WGS) entry which is preliminary data.</text>
</comment>
<dbReference type="GO" id="GO:0005524">
    <property type="term" value="F:ATP binding"/>
    <property type="evidence" value="ECO:0007669"/>
    <property type="project" value="UniProtKB-KW"/>
</dbReference>
<comment type="catalytic activity">
    <reaction evidence="12">
        <text>riboflavin + ATP = FMN + ADP + H(+)</text>
        <dbReference type="Rhea" id="RHEA:14357"/>
        <dbReference type="ChEBI" id="CHEBI:15378"/>
        <dbReference type="ChEBI" id="CHEBI:30616"/>
        <dbReference type="ChEBI" id="CHEBI:57986"/>
        <dbReference type="ChEBI" id="CHEBI:58210"/>
        <dbReference type="ChEBI" id="CHEBI:456216"/>
        <dbReference type="EC" id="2.7.1.26"/>
    </reaction>
</comment>
<dbReference type="Proteomes" id="UP000693892">
    <property type="component" value="Unassembled WGS sequence"/>
</dbReference>
<dbReference type="GO" id="GO:0008531">
    <property type="term" value="F:riboflavin kinase activity"/>
    <property type="evidence" value="ECO:0007669"/>
    <property type="project" value="InterPro"/>
</dbReference>
<dbReference type="InterPro" id="IPR015865">
    <property type="entry name" value="Riboflavin_kinase_bac/euk"/>
</dbReference>
<keyword evidence="5 12" id="KW-0548">Nucleotidyltransferase</keyword>
<sequence>MRVYRSLDAIPADAFAGGTAVAIGKFDGVHLGHRALVRGIAEAAEQRGLEPVVFTFENNPLSLLRPDICPVPIMSTQQRIDALAGAGATTCVIVPFDEALAAVPAEEFMARILVDTLHARHLSFGRDFRFGHGGAGDAALLERSGERLGFTVEVLEQVEDPELGRVSSSRVREAILQGDVDVAARMMGGPVSVRSIVVHGDARGRELGFPTANLGDPIEGLVPAHGVYAGWAIVGGRQYEAAISVGVNLTFGADGPARVEANLLDFSGDIYGEEIEVRFAERLRGMVAFSGIDALIERIQEDVRQTRVILLGQDSSQ</sequence>
<dbReference type="PANTHER" id="PTHR22749:SF6">
    <property type="entry name" value="RIBOFLAVIN KINASE"/>
    <property type="match status" value="1"/>
</dbReference>
<dbReference type="EMBL" id="CAJVAP010000006">
    <property type="protein sequence ID" value="CAG7604427.1"/>
    <property type="molecule type" value="Genomic_DNA"/>
</dbReference>
<dbReference type="Pfam" id="PF06574">
    <property type="entry name" value="FAD_syn"/>
    <property type="match status" value="1"/>
</dbReference>
<evidence type="ECO:0000256" key="2">
    <source>
        <dbReference type="ARBA" id="ARBA00022630"/>
    </source>
</evidence>
<evidence type="ECO:0000256" key="6">
    <source>
        <dbReference type="ARBA" id="ARBA00022741"/>
    </source>
</evidence>
<dbReference type="InterPro" id="IPR002606">
    <property type="entry name" value="Riboflavin_kinase_bac"/>
</dbReference>
<dbReference type="AlphaFoldDB" id="A0A916JUT9"/>